<dbReference type="InParanoid" id="A0A7N2LQQ2"/>
<dbReference type="OMA" id="ICENDGC"/>
<dbReference type="EMBL" id="LRBV02000005">
    <property type="status" value="NOT_ANNOTATED_CDS"/>
    <property type="molecule type" value="Genomic_DNA"/>
</dbReference>
<protein>
    <recommendedName>
        <fullName evidence="1">Reverse transcriptase zinc-binding domain-containing protein</fullName>
    </recommendedName>
</protein>
<proteinExistence type="predicted"/>
<evidence type="ECO:0000313" key="2">
    <source>
        <dbReference type="EnsemblPlants" id="QL05p065576:mrna:CDS:2"/>
    </source>
</evidence>
<accession>A0A7N2LQQ2</accession>
<evidence type="ECO:0000313" key="3">
    <source>
        <dbReference type="Proteomes" id="UP000594261"/>
    </source>
</evidence>
<name>A0A7N2LQQ2_QUELO</name>
<dbReference type="Gramene" id="QL05p065576:mrna">
    <property type="protein sequence ID" value="QL05p065576:mrna:CDS:2"/>
    <property type="gene ID" value="QL05p065576"/>
</dbReference>
<keyword evidence="3" id="KW-1185">Reference proteome</keyword>
<organism evidence="2 3">
    <name type="scientific">Quercus lobata</name>
    <name type="common">Valley oak</name>
    <dbReference type="NCBI Taxonomy" id="97700"/>
    <lineage>
        <taxon>Eukaryota</taxon>
        <taxon>Viridiplantae</taxon>
        <taxon>Streptophyta</taxon>
        <taxon>Embryophyta</taxon>
        <taxon>Tracheophyta</taxon>
        <taxon>Spermatophyta</taxon>
        <taxon>Magnoliopsida</taxon>
        <taxon>eudicotyledons</taxon>
        <taxon>Gunneridae</taxon>
        <taxon>Pentapetalae</taxon>
        <taxon>rosids</taxon>
        <taxon>fabids</taxon>
        <taxon>Fagales</taxon>
        <taxon>Fagaceae</taxon>
        <taxon>Quercus</taxon>
    </lineage>
</organism>
<evidence type="ECO:0000259" key="1">
    <source>
        <dbReference type="Pfam" id="PF13966"/>
    </source>
</evidence>
<dbReference type="InterPro" id="IPR026960">
    <property type="entry name" value="RVT-Znf"/>
</dbReference>
<sequence>MEILQMPLSRLSSRDKLVWKENRSQSFFVKTAYQVALHMGQQQQVEHSGLMAERKIWRKLWTLNVPPKVRIFVWRACSNVLPTWDNLYRRKINIDPRCEFYCQHLESAAHLLWECPFAQNVWALCRGKLQKCSNDAQDIFMLFRWLMDKLSQQELERQAVTAWTIWNA</sequence>
<dbReference type="Pfam" id="PF13966">
    <property type="entry name" value="zf-RVT"/>
    <property type="match status" value="1"/>
</dbReference>
<reference evidence="2" key="2">
    <citation type="submission" date="2021-01" db="UniProtKB">
        <authorList>
            <consortium name="EnsemblPlants"/>
        </authorList>
    </citation>
    <scope>IDENTIFICATION</scope>
</reference>
<dbReference type="EnsemblPlants" id="QL05p065576:mrna">
    <property type="protein sequence ID" value="QL05p065576:mrna:CDS:2"/>
    <property type="gene ID" value="QL05p065576"/>
</dbReference>
<feature type="domain" description="Reverse transcriptase zinc-binding" evidence="1">
    <location>
        <begin position="27"/>
        <end position="122"/>
    </location>
</feature>
<dbReference type="AlphaFoldDB" id="A0A7N2LQQ2"/>
<dbReference type="Proteomes" id="UP000594261">
    <property type="component" value="Chromosome 5"/>
</dbReference>
<reference evidence="2 3" key="1">
    <citation type="journal article" date="2016" name="G3 (Bethesda)">
        <title>First Draft Assembly and Annotation of the Genome of a California Endemic Oak Quercus lobata Nee (Fagaceae).</title>
        <authorList>
            <person name="Sork V.L."/>
            <person name="Fitz-Gibbon S.T."/>
            <person name="Puiu D."/>
            <person name="Crepeau M."/>
            <person name="Gugger P.F."/>
            <person name="Sherman R."/>
            <person name="Stevens K."/>
            <person name="Langley C.H."/>
            <person name="Pellegrini M."/>
            <person name="Salzberg S.L."/>
        </authorList>
    </citation>
    <scope>NUCLEOTIDE SEQUENCE [LARGE SCALE GENOMIC DNA]</scope>
    <source>
        <strain evidence="2 3">cv. SW786</strain>
    </source>
</reference>